<evidence type="ECO:0000259" key="7">
    <source>
        <dbReference type="PROSITE" id="PS50847"/>
    </source>
</evidence>
<keyword evidence="6" id="KW-0472">Membrane</keyword>
<feature type="domain" description="Gram-positive cocci surface proteins LPxTG" evidence="7">
    <location>
        <begin position="314"/>
        <end position="349"/>
    </location>
</feature>
<reference evidence="8 9" key="1">
    <citation type="submission" date="2023-02" db="EMBL/GenBank/DDBJ databases">
        <title>Antimicrobial susceptibility testing and tentative epidemiological cut-off values for Lactobacillaceae family species intended for ingestion.</title>
        <authorList>
            <person name="Noehr-Meldgaard K."/>
            <person name="Struve C."/>
            <person name="Ingmer H."/>
            <person name="Koza A."/>
            <person name="Al-Nakeeb K."/>
            <person name="Agersoe Y."/>
        </authorList>
    </citation>
    <scope>NUCLEOTIDE SEQUENCE [LARGE SCALE GENOMIC DNA]</scope>
    <source>
        <strain evidence="8 9">DSM 20193</strain>
    </source>
</reference>
<feature type="region of interest" description="Disordered" evidence="5">
    <location>
        <begin position="293"/>
        <end position="321"/>
    </location>
</feature>
<evidence type="ECO:0000256" key="4">
    <source>
        <dbReference type="ARBA" id="ARBA00023088"/>
    </source>
</evidence>
<evidence type="ECO:0000256" key="1">
    <source>
        <dbReference type="ARBA" id="ARBA00022512"/>
    </source>
</evidence>
<keyword evidence="9" id="KW-1185">Reference proteome</keyword>
<name>A0ABT6HAP2_LEUPS</name>
<keyword evidence="4" id="KW-0572">Peptidoglycan-anchor</keyword>
<protein>
    <submittedName>
        <fullName evidence="8">LPXTG cell wall anchor domain-containing protein</fullName>
    </submittedName>
</protein>
<organism evidence="8 9">
    <name type="scientific">Leuconostoc pseudomesenteroides</name>
    <dbReference type="NCBI Taxonomy" id="33968"/>
    <lineage>
        <taxon>Bacteria</taxon>
        <taxon>Bacillati</taxon>
        <taxon>Bacillota</taxon>
        <taxon>Bacilli</taxon>
        <taxon>Lactobacillales</taxon>
        <taxon>Lactobacillaceae</taxon>
        <taxon>Leuconostoc</taxon>
    </lineage>
</organism>
<feature type="compositionally biased region" description="Basic and acidic residues" evidence="5">
    <location>
        <begin position="305"/>
        <end position="314"/>
    </location>
</feature>
<dbReference type="PROSITE" id="PS50847">
    <property type="entry name" value="GRAM_POS_ANCHORING"/>
    <property type="match status" value="1"/>
</dbReference>
<keyword evidence="3" id="KW-0732">Signal</keyword>
<gene>
    <name evidence="8" type="ORF">P1N92_03360</name>
</gene>
<dbReference type="Pfam" id="PF00746">
    <property type="entry name" value="Gram_pos_anchor"/>
    <property type="match status" value="1"/>
</dbReference>
<evidence type="ECO:0000313" key="8">
    <source>
        <dbReference type="EMBL" id="MDG9733156.1"/>
    </source>
</evidence>
<dbReference type="InterPro" id="IPR019931">
    <property type="entry name" value="LPXTG_anchor"/>
</dbReference>
<keyword evidence="6" id="KW-1133">Transmembrane helix</keyword>
<dbReference type="GeneID" id="71455201"/>
<accession>A0ABT6HAP2</accession>
<keyword evidence="1" id="KW-0134">Cell wall</keyword>
<sequence length="349" mass="36346">MSTAVDQPEYVVVGNIVPEDEKGNPVEPEIPYGPVKPGTTVDTPYGDVEVPANGGDIIIQVKVAVDQPEYVLVGNIVPEDENGNSVGPKIPYGPLEPNPAIITPHGPETPGIVINTPYGPVEVPVNGGDIIITVATEVPGIAVYEKTAVDQPEYVVVGNIVPQDENGNPVGPEIPYGPVAPGTTIDTPYGDVEVPANGGDIIIQVKAAVDQPEYVVVGNIVPEDENGNPVGPEIPYGPVTPGTTINTPYGSVIVPDAGGDVVIVVKVETNKKSPISDIKGNPTTTQEVVLPVASSNNDGQPVNIDHSENTDKQLPKTSASQNNDHVVISGLILTTLLGLLALLKRKNNN</sequence>
<keyword evidence="2" id="KW-0964">Secreted</keyword>
<evidence type="ECO:0000256" key="6">
    <source>
        <dbReference type="SAM" id="Phobius"/>
    </source>
</evidence>
<dbReference type="RefSeq" id="WP_187241152.1">
    <property type="nucleotide sequence ID" value="NZ_CP042383.1"/>
</dbReference>
<proteinExistence type="predicted"/>
<feature type="transmembrane region" description="Helical" evidence="6">
    <location>
        <begin position="325"/>
        <end position="343"/>
    </location>
</feature>
<keyword evidence="6" id="KW-0812">Transmembrane</keyword>
<evidence type="ECO:0000256" key="2">
    <source>
        <dbReference type="ARBA" id="ARBA00022525"/>
    </source>
</evidence>
<dbReference type="NCBIfam" id="TIGR01167">
    <property type="entry name" value="LPXTG_anchor"/>
    <property type="match status" value="1"/>
</dbReference>
<evidence type="ECO:0000313" key="9">
    <source>
        <dbReference type="Proteomes" id="UP001529201"/>
    </source>
</evidence>
<evidence type="ECO:0000256" key="3">
    <source>
        <dbReference type="ARBA" id="ARBA00022729"/>
    </source>
</evidence>
<dbReference type="Proteomes" id="UP001529201">
    <property type="component" value="Unassembled WGS sequence"/>
</dbReference>
<dbReference type="EMBL" id="JARGDN010000003">
    <property type="protein sequence ID" value="MDG9733156.1"/>
    <property type="molecule type" value="Genomic_DNA"/>
</dbReference>
<comment type="caution">
    <text evidence="8">The sequence shown here is derived from an EMBL/GenBank/DDBJ whole genome shotgun (WGS) entry which is preliminary data.</text>
</comment>
<evidence type="ECO:0000256" key="5">
    <source>
        <dbReference type="SAM" id="MobiDB-lite"/>
    </source>
</evidence>